<accession>E4Y6K4</accession>
<dbReference type="InterPro" id="IPR036444">
    <property type="entry name" value="PLipase_A2_dom_sf"/>
</dbReference>
<dbReference type="EMBL" id="FN654297">
    <property type="protein sequence ID" value="CBY31254.1"/>
    <property type="molecule type" value="Genomic_DNA"/>
</dbReference>
<dbReference type="Proteomes" id="UP000011014">
    <property type="component" value="Unassembled WGS sequence"/>
</dbReference>
<reference evidence="1" key="1">
    <citation type="journal article" date="2010" name="Science">
        <title>Plasticity of animal genome architecture unmasked by rapid evolution of a pelagic tunicate.</title>
        <authorList>
            <person name="Denoeud F."/>
            <person name="Henriet S."/>
            <person name="Mungpakdee S."/>
            <person name="Aury J.M."/>
            <person name="Da Silva C."/>
            <person name="Brinkmann H."/>
            <person name="Mikhaleva J."/>
            <person name="Olsen L.C."/>
            <person name="Jubin C."/>
            <person name="Canestro C."/>
            <person name="Bouquet J.M."/>
            <person name="Danks G."/>
            <person name="Poulain J."/>
            <person name="Campsteijn C."/>
            <person name="Adamski M."/>
            <person name="Cross I."/>
            <person name="Yadetie F."/>
            <person name="Muffato M."/>
            <person name="Louis A."/>
            <person name="Butcher S."/>
            <person name="Tsagkogeorga G."/>
            <person name="Konrad A."/>
            <person name="Singh S."/>
            <person name="Jensen M.F."/>
            <person name="Cong E.H."/>
            <person name="Eikeseth-Otteraa H."/>
            <person name="Noel B."/>
            <person name="Anthouard V."/>
            <person name="Porcel B.M."/>
            <person name="Kachouri-Lafond R."/>
            <person name="Nishino A."/>
            <person name="Ugolini M."/>
            <person name="Chourrout P."/>
            <person name="Nishida H."/>
            <person name="Aasland R."/>
            <person name="Huzurbazar S."/>
            <person name="Westhof E."/>
            <person name="Delsuc F."/>
            <person name="Lehrach H."/>
            <person name="Reinhardt R."/>
            <person name="Weissenbach J."/>
            <person name="Roy S.W."/>
            <person name="Artiguenave F."/>
            <person name="Postlethwait J.H."/>
            <person name="Manak J.R."/>
            <person name="Thompson E.M."/>
            <person name="Jaillon O."/>
            <person name="Du Pasquier L."/>
            <person name="Boudinot P."/>
            <person name="Liberles D.A."/>
            <person name="Volff J.N."/>
            <person name="Philippe H."/>
            <person name="Lenhard B."/>
            <person name="Roest Crollius H."/>
            <person name="Wincker P."/>
            <person name="Chourrout D."/>
        </authorList>
    </citation>
    <scope>NUCLEOTIDE SEQUENCE [LARGE SCALE GENOMIC DNA]</scope>
</reference>
<name>E4Y6K4_OIKDI</name>
<protein>
    <submittedName>
        <fullName evidence="1">Uncharacterized protein</fullName>
    </submittedName>
</protein>
<sequence>MRTQSWRRSRAGYGENGCTAKDVFNEKSTVLPVGNSTLTDLCELQNPEISETCENLESSYVVTDIEDKQRRRNNYCYGYGIDVMAKPAGPFLVKIQSCCWVNFINDFGTLIGIDSPKQERNYLKLYPEPYVGILDYEDGDDDHDHDDDYYEVEYSRKRRAAEASRTLTEGNPSKKGVIPGYCDATPVLIFPSPAAGSTIVFNKKVVIDLKAESKNGAIKRFLYSKPRGMDCTPVTREGSVTCSWTIEKPRFSKLVYNFCFWADDIRGLTSERRCVILYSGVSDIFSMIEFYFASSEFSANSFRDYGCAGTGNMKFSAPTRGMPVDRIDAQINNWKQCTKCALEGETGDRIGYEFDERYHECSDEFGSLAHSLCSCDRDFVKNIWKIRDDFNTDFLNLPSSKCVPFAPSFRTNAKGACCQSTNGVFGWYNKEIRQCCENGQIRGIGEC</sequence>
<proteinExistence type="predicted"/>
<evidence type="ECO:0000313" key="1">
    <source>
        <dbReference type="EMBL" id="CBY31254.1"/>
    </source>
</evidence>
<dbReference type="SUPFAM" id="SSF48619">
    <property type="entry name" value="Phospholipase A2, PLA2"/>
    <property type="match status" value="1"/>
</dbReference>
<organism evidence="1">
    <name type="scientific">Oikopleura dioica</name>
    <name type="common">Tunicate</name>
    <dbReference type="NCBI Taxonomy" id="34765"/>
    <lineage>
        <taxon>Eukaryota</taxon>
        <taxon>Metazoa</taxon>
        <taxon>Chordata</taxon>
        <taxon>Tunicata</taxon>
        <taxon>Appendicularia</taxon>
        <taxon>Copelata</taxon>
        <taxon>Oikopleuridae</taxon>
        <taxon>Oikopleura</taxon>
    </lineage>
</organism>
<dbReference type="GO" id="GO:0006644">
    <property type="term" value="P:phospholipid metabolic process"/>
    <property type="evidence" value="ECO:0007669"/>
    <property type="project" value="InterPro"/>
</dbReference>
<gene>
    <name evidence="1" type="ORF">GSOID_T00025150001</name>
</gene>
<dbReference type="AlphaFoldDB" id="E4Y6K4"/>
<dbReference type="Gene3D" id="1.20.90.10">
    <property type="entry name" value="Phospholipase A2 domain"/>
    <property type="match status" value="1"/>
</dbReference>
<dbReference type="GO" id="GO:0004623">
    <property type="term" value="F:phospholipase A2 activity"/>
    <property type="evidence" value="ECO:0007669"/>
    <property type="project" value="InterPro"/>
</dbReference>
<dbReference type="GO" id="GO:0050482">
    <property type="term" value="P:arachidonate secretion"/>
    <property type="evidence" value="ECO:0007669"/>
    <property type="project" value="InterPro"/>
</dbReference>